<dbReference type="RefSeq" id="WP_283765896.1">
    <property type="nucleotide sequence ID" value="NZ_JAQOSO010000023.1"/>
</dbReference>
<proteinExistence type="predicted"/>
<sequence length="91" mass="10382">MSNYTITLSEETYHALLEVVEKQGLTPEAWIMAQLPKSQADDHPLSDKIDDLIGAIESSPWQVMFDALQEFPEDLQIERDRSLPIEREPIG</sequence>
<protein>
    <recommendedName>
        <fullName evidence="3">Antitoxin</fullName>
    </recommendedName>
</protein>
<accession>A0ABT7B4U7</accession>
<gene>
    <name evidence="1" type="ORF">PMG25_05485</name>
</gene>
<evidence type="ECO:0008006" key="3">
    <source>
        <dbReference type="Google" id="ProtNLM"/>
    </source>
</evidence>
<organism evidence="1 2">
    <name type="scientific">Roseofilum capinflatum BLCC-M114</name>
    <dbReference type="NCBI Taxonomy" id="3022440"/>
    <lineage>
        <taxon>Bacteria</taxon>
        <taxon>Bacillati</taxon>
        <taxon>Cyanobacteriota</taxon>
        <taxon>Cyanophyceae</taxon>
        <taxon>Desertifilales</taxon>
        <taxon>Desertifilaceae</taxon>
        <taxon>Roseofilum</taxon>
        <taxon>Roseofilum capinflatum</taxon>
    </lineage>
</organism>
<name>A0ABT7B4U7_9CYAN</name>
<comment type="caution">
    <text evidence="1">The sequence shown here is derived from an EMBL/GenBank/DDBJ whole genome shotgun (WGS) entry which is preliminary data.</text>
</comment>
<evidence type="ECO:0000313" key="2">
    <source>
        <dbReference type="Proteomes" id="UP001235849"/>
    </source>
</evidence>
<dbReference type="Proteomes" id="UP001235849">
    <property type="component" value="Unassembled WGS sequence"/>
</dbReference>
<reference evidence="1 2" key="1">
    <citation type="submission" date="2023-01" db="EMBL/GenBank/DDBJ databases">
        <title>Novel diversity within Roseofilum (Cyanobacteria; Desertifilaceae) from marine benthic mats with descriptions of four novel species.</title>
        <authorList>
            <person name="Wang Y."/>
            <person name="Berthold D.E."/>
            <person name="Hu J."/>
            <person name="Lefler F.W."/>
            <person name="Laughinghouse H.D. IV."/>
        </authorList>
    </citation>
    <scope>NUCLEOTIDE SEQUENCE [LARGE SCALE GENOMIC DNA]</scope>
    <source>
        <strain evidence="1 2">BLCC-M114</strain>
    </source>
</reference>
<keyword evidence="2" id="KW-1185">Reference proteome</keyword>
<evidence type="ECO:0000313" key="1">
    <source>
        <dbReference type="EMBL" id="MDJ1173541.1"/>
    </source>
</evidence>
<dbReference type="EMBL" id="JAQOSO010000023">
    <property type="protein sequence ID" value="MDJ1173541.1"/>
    <property type="molecule type" value="Genomic_DNA"/>
</dbReference>